<reference evidence="2" key="1">
    <citation type="journal article" date="2019" name="Int. J. Syst. Evol. Microbiol.">
        <title>The Global Catalogue of Microorganisms (GCM) 10K type strain sequencing project: providing services to taxonomists for standard genome sequencing and annotation.</title>
        <authorList>
            <consortium name="The Broad Institute Genomics Platform"/>
            <consortium name="The Broad Institute Genome Sequencing Center for Infectious Disease"/>
            <person name="Wu L."/>
            <person name="Ma J."/>
        </authorList>
    </citation>
    <scope>NUCLEOTIDE SEQUENCE [LARGE SCALE GENOMIC DNA]</scope>
    <source>
        <strain evidence="2">JCM 17975</strain>
    </source>
</reference>
<dbReference type="Proteomes" id="UP001500843">
    <property type="component" value="Unassembled WGS sequence"/>
</dbReference>
<name>A0ABP8WXG3_9MICO</name>
<dbReference type="EMBL" id="BAABHM010000007">
    <property type="protein sequence ID" value="GAA4695816.1"/>
    <property type="molecule type" value="Genomic_DNA"/>
</dbReference>
<evidence type="ECO:0000313" key="2">
    <source>
        <dbReference type="Proteomes" id="UP001500843"/>
    </source>
</evidence>
<keyword evidence="2" id="KW-1185">Reference proteome</keyword>
<accession>A0ABP8WXG3</accession>
<protein>
    <submittedName>
        <fullName evidence="1">Uncharacterized protein</fullName>
    </submittedName>
</protein>
<evidence type="ECO:0000313" key="1">
    <source>
        <dbReference type="EMBL" id="GAA4695816.1"/>
    </source>
</evidence>
<comment type="caution">
    <text evidence="1">The sequence shown here is derived from an EMBL/GenBank/DDBJ whole genome shotgun (WGS) entry which is preliminary data.</text>
</comment>
<sequence>MNKQQKLRNTAEGLLAGLTAVGFKGPWRWAHHEWEGAFYRAWSDWPPARDTEVFRAFQVGGSADGRTSQARDILFTVKSTSPFDGYDRGPLNSA</sequence>
<organism evidence="1 2">
    <name type="scientific">Promicromonospora umidemergens</name>
    <dbReference type="NCBI Taxonomy" id="629679"/>
    <lineage>
        <taxon>Bacteria</taxon>
        <taxon>Bacillati</taxon>
        <taxon>Actinomycetota</taxon>
        <taxon>Actinomycetes</taxon>
        <taxon>Micrococcales</taxon>
        <taxon>Promicromonosporaceae</taxon>
        <taxon>Promicromonospora</taxon>
    </lineage>
</organism>
<dbReference type="RefSeq" id="WP_253870905.1">
    <property type="nucleotide sequence ID" value="NZ_BAABHM010000007.1"/>
</dbReference>
<gene>
    <name evidence="1" type="ORF">GCM10023198_14730</name>
</gene>
<proteinExistence type="predicted"/>